<evidence type="ECO:0000313" key="2">
    <source>
        <dbReference type="EMBL" id="GES83182.1"/>
    </source>
</evidence>
<organism evidence="2 3">
    <name type="scientific">Rhizophagus clarus</name>
    <dbReference type="NCBI Taxonomy" id="94130"/>
    <lineage>
        <taxon>Eukaryota</taxon>
        <taxon>Fungi</taxon>
        <taxon>Fungi incertae sedis</taxon>
        <taxon>Mucoromycota</taxon>
        <taxon>Glomeromycotina</taxon>
        <taxon>Glomeromycetes</taxon>
        <taxon>Glomerales</taxon>
        <taxon>Glomeraceae</taxon>
        <taxon>Rhizophagus</taxon>
    </lineage>
</organism>
<protein>
    <recommendedName>
        <fullName evidence="4">CCHC-type domain-containing protein</fullName>
    </recommendedName>
</protein>
<evidence type="ECO:0008006" key="4">
    <source>
        <dbReference type="Google" id="ProtNLM"/>
    </source>
</evidence>
<dbReference type="InterPro" id="IPR021109">
    <property type="entry name" value="Peptidase_aspartic_dom_sf"/>
</dbReference>
<comment type="caution">
    <text evidence="2">The sequence shown here is derived from an EMBL/GenBank/DDBJ whole genome shotgun (WGS) entry which is preliminary data.</text>
</comment>
<dbReference type="EMBL" id="BLAL01000068">
    <property type="protein sequence ID" value="GES83182.1"/>
    <property type="molecule type" value="Genomic_DNA"/>
</dbReference>
<proteinExistence type="predicted"/>
<dbReference type="SUPFAM" id="SSF50630">
    <property type="entry name" value="Acid proteases"/>
    <property type="match status" value="1"/>
</dbReference>
<dbReference type="OrthoDB" id="2430591at2759"/>
<name>A0A8H3QL69_9GLOM</name>
<gene>
    <name evidence="2" type="ORF">RCL2_001034500</name>
</gene>
<sequence>MAKYDDTLDNIIKALSEAEKFLNKKDSYFQIPQLASTNNQPKYFTKDDINQIVEERVSARQKKPVTEDDINRIVEKQISARQKKPVTDSRDAFSALEIIAERLGYPESSPRDIDSINRFIEQEIGKLGHETFYTRVLCKKSRKRTYASKKSTKKTGKSKRRCSNCGRTGYTKTNCSSKKRFRKVNYVQTNDLSEKNTSEGSETEESNSDSDSGAHCYINSRDDVSETETELEIESSFDKAEQRSQRKEVTKKNSKKKTKYKDNGVKNGNGVVISQKPKKDNNVIQDIFRASFKSLIRSLVAQCPNELMQKIFHHLNQEYIAAKDILLSQYIPNCSSEEKEEVNYITSENMHTVIFPVFGKEPRHTTIQQPTGLGQNVLALNLAIKAYQKAQTTNTDSHQTQLYKSSVICYPKPFEINFIRLNAPNDIATICCKIYSEIMPYAIIDTGSDSSIISENIAENLGIEIDKNSSYEITGIASLAKTKGMIHDLLITIGHGGSKITIRDDFLVVETEKDKNGKDKSLLILGVPWQYQVGWEPITKGKFKVNFNKYPASGQSPIEFGLQNDLCEHSLRVKKLKQQLEKVLDYNLLILSEYNKFKNCP</sequence>
<evidence type="ECO:0000313" key="3">
    <source>
        <dbReference type="Proteomes" id="UP000615446"/>
    </source>
</evidence>
<feature type="region of interest" description="Disordered" evidence="1">
    <location>
        <begin position="186"/>
        <end position="276"/>
    </location>
</feature>
<dbReference type="Proteomes" id="UP000615446">
    <property type="component" value="Unassembled WGS sequence"/>
</dbReference>
<dbReference type="AlphaFoldDB" id="A0A8H3QL69"/>
<feature type="compositionally biased region" description="Acidic residues" evidence="1">
    <location>
        <begin position="225"/>
        <end position="235"/>
    </location>
</feature>
<dbReference type="CDD" id="cd00303">
    <property type="entry name" value="retropepsin_like"/>
    <property type="match status" value="1"/>
</dbReference>
<feature type="compositionally biased region" description="Basic and acidic residues" evidence="1">
    <location>
        <begin position="236"/>
        <end position="251"/>
    </location>
</feature>
<dbReference type="Gene3D" id="2.40.70.10">
    <property type="entry name" value="Acid Proteases"/>
    <property type="match status" value="1"/>
</dbReference>
<evidence type="ECO:0000256" key="1">
    <source>
        <dbReference type="SAM" id="MobiDB-lite"/>
    </source>
</evidence>
<reference evidence="2" key="1">
    <citation type="submission" date="2019-10" db="EMBL/GenBank/DDBJ databases">
        <title>Conservation and host-specific expression of non-tandemly repeated heterogenous ribosome RNA gene in arbuscular mycorrhizal fungi.</title>
        <authorList>
            <person name="Maeda T."/>
            <person name="Kobayashi Y."/>
            <person name="Nakagawa T."/>
            <person name="Ezawa T."/>
            <person name="Yamaguchi K."/>
            <person name="Bino T."/>
            <person name="Nishimoto Y."/>
            <person name="Shigenobu S."/>
            <person name="Kawaguchi M."/>
        </authorList>
    </citation>
    <scope>NUCLEOTIDE SEQUENCE</scope>
    <source>
        <strain evidence="2">HR1</strain>
    </source>
</reference>
<accession>A0A8H3QL69</accession>